<dbReference type="AlphaFoldDB" id="L1NEF4"/>
<feature type="transmembrane region" description="Helical" evidence="11">
    <location>
        <begin position="68"/>
        <end position="89"/>
    </location>
</feature>
<keyword evidence="7" id="KW-0869">Chloride channel</keyword>
<dbReference type="SUPFAM" id="SSF81340">
    <property type="entry name" value="Clc chloride channel"/>
    <property type="match status" value="1"/>
</dbReference>
<keyword evidence="4 11" id="KW-1133">Transmembrane helix</keyword>
<feature type="transmembrane region" description="Helical" evidence="11">
    <location>
        <begin position="322"/>
        <end position="341"/>
    </location>
</feature>
<dbReference type="InterPro" id="IPR046342">
    <property type="entry name" value="CBS_dom_sf"/>
</dbReference>
<dbReference type="PRINTS" id="PR00762">
    <property type="entry name" value="CLCHANNEL"/>
</dbReference>
<dbReference type="RefSeq" id="WP_005469024.1">
    <property type="nucleotide sequence ID" value="NZ_KB291045.1"/>
</dbReference>
<evidence type="ECO:0000313" key="14">
    <source>
        <dbReference type="Proteomes" id="UP000010408"/>
    </source>
</evidence>
<feature type="transmembrane region" description="Helical" evidence="11">
    <location>
        <begin position="353"/>
        <end position="376"/>
    </location>
</feature>
<dbReference type="PATRIC" id="fig|1127696.3.peg.698"/>
<dbReference type="CDD" id="cd00400">
    <property type="entry name" value="Voltage_gated_ClC"/>
    <property type="match status" value="1"/>
</dbReference>
<protein>
    <submittedName>
        <fullName evidence="13">Chloride transporter, ClC family</fullName>
    </submittedName>
</protein>
<evidence type="ECO:0000313" key="13">
    <source>
        <dbReference type="EMBL" id="EKY01721.1"/>
    </source>
</evidence>
<proteinExistence type="predicted"/>
<gene>
    <name evidence="13" type="ORF">HMPREF9134_00781</name>
</gene>
<feature type="transmembrane region" description="Helical" evidence="11">
    <location>
        <begin position="237"/>
        <end position="254"/>
    </location>
</feature>
<dbReference type="EMBL" id="AMEQ01000024">
    <property type="protein sequence ID" value="EKY01721.1"/>
    <property type="molecule type" value="Genomic_DNA"/>
</dbReference>
<dbReference type="PANTHER" id="PTHR43427">
    <property type="entry name" value="CHLORIDE CHANNEL PROTEIN CLC-E"/>
    <property type="match status" value="1"/>
</dbReference>
<evidence type="ECO:0000256" key="10">
    <source>
        <dbReference type="PROSITE-ProRule" id="PRU00703"/>
    </source>
</evidence>
<evidence type="ECO:0000256" key="5">
    <source>
        <dbReference type="ARBA" id="ARBA00023065"/>
    </source>
</evidence>
<feature type="domain" description="CBS" evidence="12">
    <location>
        <begin position="538"/>
        <end position="595"/>
    </location>
</feature>
<dbReference type="GO" id="GO:0034707">
    <property type="term" value="C:chloride channel complex"/>
    <property type="evidence" value="ECO:0007669"/>
    <property type="project" value="UniProtKB-KW"/>
</dbReference>
<keyword evidence="3 11" id="KW-0812">Transmembrane</keyword>
<dbReference type="CDD" id="cd02205">
    <property type="entry name" value="CBS_pair_SF"/>
    <property type="match status" value="1"/>
</dbReference>
<feature type="transmembrane region" description="Helical" evidence="11">
    <location>
        <begin position="28"/>
        <end position="48"/>
    </location>
</feature>
<name>L1NEF4_9PORP</name>
<feature type="domain" description="CBS" evidence="12">
    <location>
        <begin position="473"/>
        <end position="530"/>
    </location>
</feature>
<dbReference type="InterPro" id="IPR000644">
    <property type="entry name" value="CBS_dom"/>
</dbReference>
<organism evidence="13 14">
    <name type="scientific">Porphyromonas catoniae F0037</name>
    <dbReference type="NCBI Taxonomy" id="1127696"/>
    <lineage>
        <taxon>Bacteria</taxon>
        <taxon>Pseudomonadati</taxon>
        <taxon>Bacteroidota</taxon>
        <taxon>Bacteroidia</taxon>
        <taxon>Bacteroidales</taxon>
        <taxon>Porphyromonadaceae</taxon>
        <taxon>Porphyromonas</taxon>
    </lineage>
</organism>
<evidence type="ECO:0000256" key="3">
    <source>
        <dbReference type="ARBA" id="ARBA00022692"/>
    </source>
</evidence>
<dbReference type="Gene3D" id="1.10.3080.10">
    <property type="entry name" value="Clc chloride channel"/>
    <property type="match status" value="1"/>
</dbReference>
<dbReference type="Pfam" id="PF00571">
    <property type="entry name" value="CBS"/>
    <property type="match status" value="2"/>
</dbReference>
<keyword evidence="8" id="KW-0868">Chloride</keyword>
<evidence type="ECO:0000256" key="8">
    <source>
        <dbReference type="ARBA" id="ARBA00023214"/>
    </source>
</evidence>
<dbReference type="eggNOG" id="COG0517">
    <property type="taxonomic scope" value="Bacteria"/>
</dbReference>
<dbReference type="InterPro" id="IPR050368">
    <property type="entry name" value="ClC-type_chloride_channel"/>
</dbReference>
<evidence type="ECO:0000256" key="9">
    <source>
        <dbReference type="ARBA" id="ARBA00023303"/>
    </source>
</evidence>
<evidence type="ECO:0000256" key="11">
    <source>
        <dbReference type="SAM" id="Phobius"/>
    </source>
</evidence>
<feature type="transmembrane region" description="Helical" evidence="11">
    <location>
        <begin position="388"/>
        <end position="411"/>
    </location>
</feature>
<evidence type="ECO:0000256" key="6">
    <source>
        <dbReference type="ARBA" id="ARBA00023136"/>
    </source>
</evidence>
<feature type="transmembrane region" description="Helical" evidence="11">
    <location>
        <begin position="275"/>
        <end position="293"/>
    </location>
</feature>
<dbReference type="InterPro" id="IPR014743">
    <property type="entry name" value="Cl-channel_core"/>
</dbReference>
<evidence type="ECO:0000256" key="1">
    <source>
        <dbReference type="ARBA" id="ARBA00004141"/>
    </source>
</evidence>
<evidence type="ECO:0000256" key="4">
    <source>
        <dbReference type="ARBA" id="ARBA00022989"/>
    </source>
</evidence>
<dbReference type="SUPFAM" id="SSF54631">
    <property type="entry name" value="CBS-domain pair"/>
    <property type="match status" value="1"/>
</dbReference>
<dbReference type="Proteomes" id="UP000010408">
    <property type="component" value="Unassembled WGS sequence"/>
</dbReference>
<feature type="transmembrane region" description="Helical" evidence="11">
    <location>
        <begin position="117"/>
        <end position="141"/>
    </location>
</feature>
<dbReference type="InterPro" id="IPR001807">
    <property type="entry name" value="ClC"/>
</dbReference>
<feature type="transmembrane region" description="Helical" evidence="11">
    <location>
        <begin position="418"/>
        <end position="439"/>
    </location>
</feature>
<dbReference type="PROSITE" id="PS51371">
    <property type="entry name" value="CBS"/>
    <property type="match status" value="2"/>
</dbReference>
<dbReference type="STRING" id="1127696.HMPREF9134_00781"/>
<keyword evidence="9" id="KW-0407">Ion channel</keyword>
<accession>L1NEF4</accession>
<keyword evidence="5" id="KW-0406">Ion transport</keyword>
<keyword evidence="10" id="KW-0129">CBS domain</keyword>
<feature type="transmembrane region" description="Helical" evidence="11">
    <location>
        <begin position="195"/>
        <end position="217"/>
    </location>
</feature>
<dbReference type="Pfam" id="PF00654">
    <property type="entry name" value="Voltage_CLC"/>
    <property type="match status" value="1"/>
</dbReference>
<dbReference type="eggNOG" id="COG0038">
    <property type="taxonomic scope" value="Bacteria"/>
</dbReference>
<sequence>MMNARLFDRRKLQDQVILWREKHISERYFILLLSLSIGVTMALLAALLKFIIHHIESFVLMHIEQRSYLYLVFPALGILLSLLFVRYIVRDDISHGVTKVLSSISQRKSRIKPHNTWSSLLASALTISFGGSVGAESPIVLTGAAIGSNFGRLFRLEQRNLMLLIGCGVAGALGGIFKAPITGLVFVIEVLLLDLTMASVLPLLVSSVSAAAVAYVLSGKENLFLFIQTDPYYIERIPLMILLGIVCGLISLYFSKTMFRIEGEFRKLKSQRTRYLISAAILSLLIFLFPPLYGEGYDSVNILLDGQYTQLLDGSIFEAFSSSYWVVFAFFLLTVLFKVFASVATNSGGGCGGLFAPTLFVGGLTGFLFSYLVNYFSSMRVFISPKNYILLGMAGLMAGVMHAPLTGVFLIAELSGGYNLFLPLMLVSLTSFATIRIFMPHSIYSLRLAEQGKLLTHQKDTAVLTLMNLENVLEHDFEVVHPEMTLGEMVKVISVSHRNSFPVVNASGILVGIVELDNVRNIMFRPELYERYQVRRIMVAPEVKIQSSMPMTEVMRLFDETKEWKMPVVDDEGRYLGFISKSAIFNNYREVLNATFIGD</sequence>
<evidence type="ECO:0000259" key="12">
    <source>
        <dbReference type="PROSITE" id="PS51371"/>
    </source>
</evidence>
<dbReference type="GO" id="GO:0005254">
    <property type="term" value="F:chloride channel activity"/>
    <property type="evidence" value="ECO:0007669"/>
    <property type="project" value="UniProtKB-KW"/>
</dbReference>
<evidence type="ECO:0000256" key="2">
    <source>
        <dbReference type="ARBA" id="ARBA00022448"/>
    </source>
</evidence>
<keyword evidence="2" id="KW-0813">Transport</keyword>
<feature type="transmembrane region" description="Helical" evidence="11">
    <location>
        <begin position="161"/>
        <end position="188"/>
    </location>
</feature>
<comment type="caution">
    <text evidence="13">The sequence shown here is derived from an EMBL/GenBank/DDBJ whole genome shotgun (WGS) entry which is preliminary data.</text>
</comment>
<evidence type="ECO:0000256" key="7">
    <source>
        <dbReference type="ARBA" id="ARBA00023173"/>
    </source>
</evidence>
<dbReference type="SMART" id="SM00116">
    <property type="entry name" value="CBS"/>
    <property type="match status" value="2"/>
</dbReference>
<keyword evidence="6 11" id="KW-0472">Membrane</keyword>
<dbReference type="HOGENOM" id="CLU_015263_5_1_10"/>
<reference evidence="13 14" key="1">
    <citation type="submission" date="2012-05" db="EMBL/GenBank/DDBJ databases">
        <authorList>
            <person name="Weinstock G."/>
            <person name="Sodergren E."/>
            <person name="Lobos E.A."/>
            <person name="Fulton L."/>
            <person name="Fulton R."/>
            <person name="Courtney L."/>
            <person name="Fronick C."/>
            <person name="O'Laughlin M."/>
            <person name="Godfrey J."/>
            <person name="Wilson R.M."/>
            <person name="Miner T."/>
            <person name="Farmer C."/>
            <person name="Delehaunty K."/>
            <person name="Cordes M."/>
            <person name="Minx P."/>
            <person name="Tomlinson C."/>
            <person name="Chen J."/>
            <person name="Wollam A."/>
            <person name="Pepin K.H."/>
            <person name="Bhonagiri V."/>
            <person name="Zhang X."/>
            <person name="Suruliraj S."/>
            <person name="Warren W."/>
            <person name="Mitreva M."/>
            <person name="Mardis E.R."/>
            <person name="Wilson R.K."/>
        </authorList>
    </citation>
    <scope>NUCLEOTIDE SEQUENCE [LARGE SCALE GENOMIC DNA]</scope>
    <source>
        <strain evidence="13 14">F0037</strain>
    </source>
</reference>
<dbReference type="PANTHER" id="PTHR43427:SF6">
    <property type="entry name" value="CHLORIDE CHANNEL PROTEIN CLC-E"/>
    <property type="match status" value="1"/>
</dbReference>
<comment type="subcellular location">
    <subcellularLocation>
        <location evidence="1">Membrane</location>
        <topology evidence="1">Multi-pass membrane protein</topology>
    </subcellularLocation>
</comment>
<dbReference type="Gene3D" id="3.10.580.10">
    <property type="entry name" value="CBS-domain"/>
    <property type="match status" value="1"/>
</dbReference>